<feature type="chain" id="PRO_5022805677" description="Protein SirB1 N-terminal domain-containing protein" evidence="2">
    <location>
        <begin position="24"/>
        <end position="444"/>
    </location>
</feature>
<name>A0A5D0GD23_9FLAO</name>
<dbReference type="OrthoDB" id="1041391at2"/>
<keyword evidence="2" id="KW-0732">Signal</keyword>
<feature type="coiled-coil region" evidence="1">
    <location>
        <begin position="64"/>
        <end position="91"/>
    </location>
</feature>
<protein>
    <recommendedName>
        <fullName evidence="5">Protein SirB1 N-terminal domain-containing protein</fullName>
    </recommendedName>
</protein>
<gene>
    <name evidence="3" type="ORF">FVF61_05560</name>
</gene>
<dbReference type="Proteomes" id="UP000324550">
    <property type="component" value="Unassembled WGS sequence"/>
</dbReference>
<reference evidence="3 4" key="1">
    <citation type="submission" date="2019-08" db="EMBL/GenBank/DDBJ databases">
        <title>Formosa sediminis sp. nov., isolated from marine sediment.</title>
        <authorList>
            <person name="Cao W.R."/>
        </authorList>
    </citation>
    <scope>NUCLEOTIDE SEQUENCE [LARGE SCALE GENOMIC DNA]</scope>
    <source>
        <strain evidence="3 4">1494</strain>
    </source>
</reference>
<evidence type="ECO:0008006" key="5">
    <source>
        <dbReference type="Google" id="ProtNLM"/>
    </source>
</evidence>
<evidence type="ECO:0000256" key="1">
    <source>
        <dbReference type="SAM" id="Coils"/>
    </source>
</evidence>
<dbReference type="RefSeq" id="WP_148454214.1">
    <property type="nucleotide sequence ID" value="NZ_VSFC01000028.1"/>
</dbReference>
<evidence type="ECO:0000313" key="4">
    <source>
        <dbReference type="Proteomes" id="UP000324550"/>
    </source>
</evidence>
<dbReference type="AlphaFoldDB" id="A0A5D0GD23"/>
<evidence type="ECO:0000256" key="2">
    <source>
        <dbReference type="SAM" id="SignalP"/>
    </source>
</evidence>
<organism evidence="3 4">
    <name type="scientific">Formosa maritima</name>
    <dbReference type="NCBI Taxonomy" id="2592046"/>
    <lineage>
        <taxon>Bacteria</taxon>
        <taxon>Pseudomonadati</taxon>
        <taxon>Bacteroidota</taxon>
        <taxon>Flavobacteriia</taxon>
        <taxon>Flavobacteriales</taxon>
        <taxon>Flavobacteriaceae</taxon>
        <taxon>Formosa</taxon>
    </lineage>
</organism>
<comment type="caution">
    <text evidence="3">The sequence shown here is derived from an EMBL/GenBank/DDBJ whole genome shotgun (WGS) entry which is preliminary data.</text>
</comment>
<dbReference type="EMBL" id="VSFC01000028">
    <property type="protein sequence ID" value="TYA56794.1"/>
    <property type="molecule type" value="Genomic_DNA"/>
</dbReference>
<accession>A0A5D0GD23</accession>
<feature type="signal peptide" evidence="2">
    <location>
        <begin position="1"/>
        <end position="23"/>
    </location>
</feature>
<proteinExistence type="predicted"/>
<keyword evidence="1" id="KW-0175">Coiled coil</keyword>
<keyword evidence="4" id="KW-1185">Reference proteome</keyword>
<sequence length="444" mass="52014">MKIEFKKVRLTLLCWLTFALSFGQVQIPKAPSLASFQVITPNSNYTQTNFQLTTGLPTSRPNGMDVYEQDKKRVEKQKTELKKINADINAKHLNYSLPSYSNIESAVYYQRGFDKLNELNPDKFSIKDATFIIENAYFEEQENYENFDKLVKQTGDFLREKMDKLGYDQNNNLAKNFMLFKFFSDTLEIKSKDIKHLPFKYDFEDYMGIQDWSKMFVSKLLATGKGQCNSLPRLYLILAEEIGAEAFLSLSPNHSYIKFRDENDYWYNVELTNGMFTTETFILQSGFIKSEALQNEIYMQTISSEQLLAQLLADFAQGYARKFGYDSFVKKVIDRALQLYPNSITTNMLNSNYLTQQFEYITKQIGINPRDKTDLQNIRYYPEIVALLNQVNTQYATIDNLGYEYMSPHDYEKWLTSLKDTKQQQENQEMKEQFNIKLNQTIKN</sequence>
<evidence type="ECO:0000313" key="3">
    <source>
        <dbReference type="EMBL" id="TYA56794.1"/>
    </source>
</evidence>